<name>A0A5S5C4N6_9FLAO</name>
<dbReference type="EMBL" id="VNHU01000004">
    <property type="protein sequence ID" value="TYP74277.1"/>
    <property type="molecule type" value="Genomic_DNA"/>
</dbReference>
<feature type="domain" description="UspA" evidence="2">
    <location>
        <begin position="1"/>
        <end position="149"/>
    </location>
</feature>
<reference evidence="3 4" key="1">
    <citation type="submission" date="2019-07" db="EMBL/GenBank/DDBJ databases">
        <title>Genomic Encyclopedia of Archaeal and Bacterial Type Strains, Phase II (KMG-II): from individual species to whole genera.</title>
        <authorList>
            <person name="Goeker M."/>
        </authorList>
    </citation>
    <scope>NUCLEOTIDE SEQUENCE [LARGE SCALE GENOMIC DNA]</scope>
    <source>
        <strain evidence="3 4">DSM 17527</strain>
    </source>
</reference>
<dbReference type="SUPFAM" id="SSF52402">
    <property type="entry name" value="Adenine nucleotide alpha hydrolases-like"/>
    <property type="match status" value="2"/>
</dbReference>
<proteinExistence type="inferred from homology"/>
<accession>A0A5S5C4N6</accession>
<sequence>MKKILIPTDFSENSWNAIQYAVAFFKKTQCTFYLLHVASAEDVVIDDAMFQVENEHEALLTDNLTSDAKNQLKSLVKRIEKLPLNTKHTFEPLLEYIFFVDGIRKNIVDKQIDFIVMGTKGATNALKRAIGSNTGDVITKVKCPVLVIPENATYKRPKEIAFPTDYNINYKTRVLDTLTQLLVDKSAALRVLHVAKKDETLSDNQQNNKDFLDRHLGDTIPHSFHFLSNSSIEHAVQCFVESRDIDMITMVAKNLNFFQRILFHPLVEEISYHTDIPFLVLHE</sequence>
<protein>
    <submittedName>
        <fullName evidence="3">Nucleotide-binding universal stress UspA family protein</fullName>
    </submittedName>
</protein>
<dbReference type="PANTHER" id="PTHR46268">
    <property type="entry name" value="STRESS RESPONSE PROTEIN NHAX"/>
    <property type="match status" value="1"/>
</dbReference>
<evidence type="ECO:0000313" key="3">
    <source>
        <dbReference type="EMBL" id="TYP74277.1"/>
    </source>
</evidence>
<gene>
    <name evidence="3" type="ORF">BD809_10495</name>
</gene>
<dbReference type="InterPro" id="IPR006015">
    <property type="entry name" value="Universal_stress_UspA"/>
</dbReference>
<evidence type="ECO:0000259" key="2">
    <source>
        <dbReference type="Pfam" id="PF00582"/>
    </source>
</evidence>
<dbReference type="OrthoDB" id="9788959at2"/>
<keyword evidence="4" id="KW-1185">Reference proteome</keyword>
<dbReference type="Proteomes" id="UP000324376">
    <property type="component" value="Unassembled WGS sequence"/>
</dbReference>
<evidence type="ECO:0000256" key="1">
    <source>
        <dbReference type="ARBA" id="ARBA00008791"/>
    </source>
</evidence>
<dbReference type="RefSeq" id="WP_148782395.1">
    <property type="nucleotide sequence ID" value="NZ_VNHU01000004.1"/>
</dbReference>
<dbReference type="PRINTS" id="PR01438">
    <property type="entry name" value="UNVRSLSTRESS"/>
</dbReference>
<dbReference type="Pfam" id="PF00582">
    <property type="entry name" value="Usp"/>
    <property type="match status" value="1"/>
</dbReference>
<comment type="similarity">
    <text evidence="1">Belongs to the universal stress protein A family.</text>
</comment>
<dbReference type="InterPro" id="IPR006016">
    <property type="entry name" value="UspA"/>
</dbReference>
<dbReference type="CDD" id="cd00293">
    <property type="entry name" value="USP-like"/>
    <property type="match status" value="1"/>
</dbReference>
<comment type="caution">
    <text evidence="3">The sequence shown here is derived from an EMBL/GenBank/DDBJ whole genome shotgun (WGS) entry which is preliminary data.</text>
</comment>
<dbReference type="Gene3D" id="3.40.50.12370">
    <property type="match status" value="1"/>
</dbReference>
<evidence type="ECO:0000313" key="4">
    <source>
        <dbReference type="Proteomes" id="UP000324376"/>
    </source>
</evidence>
<organism evidence="3 4">
    <name type="scientific">Aquimarina intermedia</name>
    <dbReference type="NCBI Taxonomy" id="350814"/>
    <lineage>
        <taxon>Bacteria</taxon>
        <taxon>Pseudomonadati</taxon>
        <taxon>Bacteroidota</taxon>
        <taxon>Flavobacteriia</taxon>
        <taxon>Flavobacteriales</taxon>
        <taxon>Flavobacteriaceae</taxon>
        <taxon>Aquimarina</taxon>
    </lineage>
</organism>
<dbReference type="PANTHER" id="PTHR46268:SF6">
    <property type="entry name" value="UNIVERSAL STRESS PROTEIN UP12"/>
    <property type="match status" value="1"/>
</dbReference>
<dbReference type="AlphaFoldDB" id="A0A5S5C4N6"/>